<name>A0A516NER2_9NOCA</name>
<dbReference type="InterPro" id="IPR050583">
    <property type="entry name" value="Mycobacterial_A85_antigen"/>
</dbReference>
<evidence type="ECO:0000256" key="1">
    <source>
        <dbReference type="SAM" id="SignalP"/>
    </source>
</evidence>
<evidence type="ECO:0000313" key="2">
    <source>
        <dbReference type="EMBL" id="QDP77398.1"/>
    </source>
</evidence>
<dbReference type="GO" id="GO:0016747">
    <property type="term" value="F:acyltransferase activity, transferring groups other than amino-acyl groups"/>
    <property type="evidence" value="ECO:0007669"/>
    <property type="project" value="TreeGrafter"/>
</dbReference>
<evidence type="ECO:0000313" key="3">
    <source>
        <dbReference type="Proteomes" id="UP000317039"/>
    </source>
</evidence>
<feature type="chain" id="PRO_5021807997" evidence="1">
    <location>
        <begin position="22"/>
        <end position="345"/>
    </location>
</feature>
<keyword evidence="1" id="KW-0732">Signal</keyword>
<dbReference type="GeneID" id="80330831"/>
<protein>
    <submittedName>
        <fullName evidence="2">Esterase family protein</fullName>
    </submittedName>
</protein>
<organism evidence="2 3">
    <name type="scientific">Nocardia otitidiscaviarum</name>
    <dbReference type="NCBI Taxonomy" id="1823"/>
    <lineage>
        <taxon>Bacteria</taxon>
        <taxon>Bacillati</taxon>
        <taxon>Actinomycetota</taxon>
        <taxon>Actinomycetes</taxon>
        <taxon>Mycobacteriales</taxon>
        <taxon>Nocardiaceae</taxon>
        <taxon>Nocardia</taxon>
    </lineage>
</organism>
<proteinExistence type="predicted"/>
<feature type="signal peptide" evidence="1">
    <location>
        <begin position="1"/>
        <end position="21"/>
    </location>
</feature>
<reference evidence="2 3" key="1">
    <citation type="submission" date="2019-07" db="EMBL/GenBank/DDBJ databases">
        <title>Complete Genome Sequence and Methylome Analysis of Nocardia otitidis-caviarum NEB252.</title>
        <authorList>
            <person name="Fomenkov A."/>
            <person name="Anton B.P."/>
            <person name="Vincze T."/>
            <person name="Roberts R.J."/>
        </authorList>
    </citation>
    <scope>NUCLEOTIDE SEQUENCE [LARGE SCALE GENOMIC DNA]</scope>
    <source>
        <strain evidence="2 3">NEB252</strain>
    </source>
</reference>
<dbReference type="PANTHER" id="PTHR48098">
    <property type="entry name" value="ENTEROCHELIN ESTERASE-RELATED"/>
    <property type="match status" value="1"/>
</dbReference>
<sequence length="345" mass="37298">MGRRALAVLLAAVSIMIGAQAAAAEPVTGAPGVAVPDLRSPDGSYVESIEVQDERNIRLQVRSAAMDMTIPVDVLRPADTSEPRPTLYLLSGAGGGIDTATWKLRTDALEFLSDKNINVVQIMANGFAFYTDWLRRDPVLGLNKWDTYLSEELPPLIDAALNTNGVNAIAGLSMAGVAVLNLVRENPGMFRSVAVYSGITQTSDPIAREAVRLTVEVWGGGDVENMWGAPDNPLWELNDPTIHAEGLRGTNIFVSTGNGIPGIYDIPGGPFREEPPIETPKTVAIGAFIEANVDMFNRNLQNRLHELGIPATFVYRDSGTHSWGYWQDDLKTSWPVLAQGLYSAP</sequence>
<dbReference type="Gene3D" id="3.40.50.1820">
    <property type="entry name" value="alpha/beta hydrolase"/>
    <property type="match status" value="1"/>
</dbReference>
<dbReference type="RefSeq" id="WP_143979166.1">
    <property type="nucleotide sequence ID" value="NZ_CP041695.1"/>
</dbReference>
<dbReference type="InterPro" id="IPR000801">
    <property type="entry name" value="Esterase-like"/>
</dbReference>
<dbReference type="EMBL" id="CP041695">
    <property type="protein sequence ID" value="QDP77398.1"/>
    <property type="molecule type" value="Genomic_DNA"/>
</dbReference>
<dbReference type="PANTHER" id="PTHR48098:SF1">
    <property type="entry name" value="DIACYLGLYCEROL ACYLTRANSFERASE_MYCOLYLTRANSFERASE AG85A"/>
    <property type="match status" value="1"/>
</dbReference>
<dbReference type="KEGG" id="nod:FOH10_00235"/>
<accession>A0A516NER2</accession>
<dbReference type="SUPFAM" id="SSF53474">
    <property type="entry name" value="alpha/beta-Hydrolases"/>
    <property type="match status" value="1"/>
</dbReference>
<dbReference type="InterPro" id="IPR029058">
    <property type="entry name" value="AB_hydrolase_fold"/>
</dbReference>
<gene>
    <name evidence="2" type="ORF">FOH10_00235</name>
</gene>
<dbReference type="Proteomes" id="UP000317039">
    <property type="component" value="Chromosome"/>
</dbReference>
<dbReference type="AlphaFoldDB" id="A0A516NER2"/>
<dbReference type="Pfam" id="PF00756">
    <property type="entry name" value="Esterase"/>
    <property type="match status" value="1"/>
</dbReference>